<sequence>MQLPERDTVLEGTRVRLEPIDQAGLEELAPALWREEVFAGGFGGGVAAFRNHDSFAEWFDGYRPSGDESRTYLVRFDGRAVGTTSFYNADYRRESVTIGYTAYSPEVWGTTVNPEAKRAMLAAAFDGGAHRVVFEVDNLNDRSRAAVTKLGAHLDGILREDRPRADGSKRSTVVFSILEQEWPEVRAGLDARVGD</sequence>
<dbReference type="EMBL" id="CP097160">
    <property type="protein sequence ID" value="UQN14922.1"/>
    <property type="molecule type" value="Genomic_DNA"/>
</dbReference>
<reference evidence="2" key="1">
    <citation type="submission" date="2022-05" db="EMBL/GenBank/DDBJ databases">
        <title>Complete genome sequence of toluene-degrading Gulosibacter sediminis strain ACHW.36C.</title>
        <authorList>
            <person name="Wai A.C."/>
            <person name="Lai G.K."/>
            <person name="Griffin S.D."/>
            <person name="Leung F.C."/>
        </authorList>
    </citation>
    <scope>NUCLEOTIDE SEQUENCE [LARGE SCALE GENOMIC DNA]</scope>
    <source>
        <strain evidence="2">ACHW.36C</strain>
    </source>
</reference>
<dbReference type="Gene3D" id="3.40.630.30">
    <property type="match status" value="1"/>
</dbReference>
<dbReference type="PANTHER" id="PTHR43610">
    <property type="entry name" value="BLL6696 PROTEIN"/>
    <property type="match status" value="1"/>
</dbReference>
<organism evidence="2">
    <name type="scientific">Gulosibacter sediminis</name>
    <dbReference type="NCBI Taxonomy" id="1729695"/>
    <lineage>
        <taxon>Bacteria</taxon>
        <taxon>Bacillati</taxon>
        <taxon>Actinomycetota</taxon>
        <taxon>Actinomycetes</taxon>
        <taxon>Micrococcales</taxon>
        <taxon>Microbacteriaceae</taxon>
        <taxon>Gulosibacter</taxon>
    </lineage>
</organism>
<proteinExistence type="predicted"/>
<dbReference type="SUPFAM" id="SSF55729">
    <property type="entry name" value="Acyl-CoA N-acyltransferases (Nat)"/>
    <property type="match status" value="1"/>
</dbReference>
<gene>
    <name evidence="2" type="ORF">M3M28_00190</name>
</gene>
<feature type="domain" description="N-acetyltransferase" evidence="1">
    <location>
        <begin position="13"/>
        <end position="174"/>
    </location>
</feature>
<name>A0ABY4MXX4_9MICO</name>
<dbReference type="InterPro" id="IPR000182">
    <property type="entry name" value="GNAT_dom"/>
</dbReference>
<dbReference type="PANTHER" id="PTHR43610:SF1">
    <property type="entry name" value="N-ACETYLTRANSFERASE DOMAIN-CONTAINING PROTEIN"/>
    <property type="match status" value="1"/>
</dbReference>
<dbReference type="Pfam" id="PF13302">
    <property type="entry name" value="Acetyltransf_3"/>
    <property type="match status" value="1"/>
</dbReference>
<evidence type="ECO:0000313" key="2">
    <source>
        <dbReference type="EMBL" id="UQN14922.1"/>
    </source>
</evidence>
<accession>A0ABY4MXX4</accession>
<evidence type="ECO:0000259" key="1">
    <source>
        <dbReference type="PROSITE" id="PS51186"/>
    </source>
</evidence>
<dbReference type="PROSITE" id="PS51186">
    <property type="entry name" value="GNAT"/>
    <property type="match status" value="1"/>
</dbReference>
<dbReference type="InterPro" id="IPR016181">
    <property type="entry name" value="Acyl_CoA_acyltransferase"/>
</dbReference>
<protein>
    <submittedName>
        <fullName evidence="2">GNAT family N-acetyltransferase</fullName>
    </submittedName>
</protein>